<feature type="chain" id="PRO_5007428634" evidence="4">
    <location>
        <begin position="31"/>
        <end position="279"/>
    </location>
</feature>
<protein>
    <submittedName>
        <fullName evidence="7">Amino acid ABC transporter substrate-binding protein</fullName>
    </submittedName>
</protein>
<keyword evidence="3 4" id="KW-0732">Signal</keyword>
<dbReference type="Proteomes" id="UP000051645">
    <property type="component" value="Unassembled WGS sequence"/>
</dbReference>
<dbReference type="SMART" id="SM00079">
    <property type="entry name" value="PBPe"/>
    <property type="match status" value="1"/>
</dbReference>
<evidence type="ECO:0000313" key="7">
    <source>
        <dbReference type="EMBL" id="KRN28187.1"/>
    </source>
</evidence>
<dbReference type="PROSITE" id="PS51257">
    <property type="entry name" value="PROKAR_LIPOPROTEIN"/>
    <property type="match status" value="1"/>
</dbReference>
<sequence>MMKRKWKQLGLLSLLLLLLVSLAGCGTSLADENTWQHVQQTKTITWGVKADTRLFGLMDVKDSQIKGFDVDIAKAVTQQMLGKNSQAKFVQVTSNTRVPMLKSGNIDAIAATMSVTKEREKQVAFSDTYFQAGQALLVKKGSRIHSVKDLKKGDVVIGVQGSDSVENIKKAAPQAKVIQLSDASQAFTALKAGQGVAMTSDNAILYGMSTQDNRFVVTGGSFFDEPYAVAANKGQTEFTDHVNTALKQLVKNGEYQRIVQKWFGNVPGFKASDATIGGE</sequence>
<keyword evidence="9" id="KW-1185">Reference proteome</keyword>
<dbReference type="GO" id="GO:0016020">
    <property type="term" value="C:membrane"/>
    <property type="evidence" value="ECO:0007669"/>
    <property type="project" value="InterPro"/>
</dbReference>
<dbReference type="InterPro" id="IPR001638">
    <property type="entry name" value="Solute-binding_3/MltF_N"/>
</dbReference>
<dbReference type="SUPFAM" id="SSF53850">
    <property type="entry name" value="Periplasmic binding protein-like II"/>
    <property type="match status" value="1"/>
</dbReference>
<dbReference type="EMBL" id="JQAT01000004">
    <property type="protein sequence ID" value="KRN28187.1"/>
    <property type="molecule type" value="Genomic_DNA"/>
</dbReference>
<dbReference type="GO" id="GO:0005576">
    <property type="term" value="C:extracellular region"/>
    <property type="evidence" value="ECO:0007669"/>
    <property type="project" value="TreeGrafter"/>
</dbReference>
<evidence type="ECO:0000313" key="10">
    <source>
        <dbReference type="Proteomes" id="UP000051751"/>
    </source>
</evidence>
<gene>
    <name evidence="7" type="ORF">IV38_GL001640</name>
    <name evidence="8" type="ORF">IV40_GL001575</name>
</gene>
<feature type="signal peptide" evidence="4">
    <location>
        <begin position="1"/>
        <end position="30"/>
    </location>
</feature>
<accession>A0A0R2FKF2</accession>
<reference evidence="9 10" key="1">
    <citation type="journal article" date="2015" name="Genome Announc.">
        <title>Expanding the biotechnology potential of lactobacilli through comparative genomics of 213 strains and associated genera.</title>
        <authorList>
            <person name="Sun Z."/>
            <person name="Harris H.M."/>
            <person name="McCann A."/>
            <person name="Guo C."/>
            <person name="Argimon S."/>
            <person name="Zhang W."/>
            <person name="Yang X."/>
            <person name="Jeffery I.B."/>
            <person name="Cooney J.C."/>
            <person name="Kagawa T.F."/>
            <person name="Liu W."/>
            <person name="Song Y."/>
            <person name="Salvetti E."/>
            <person name="Wrobel A."/>
            <person name="Rasinkangas P."/>
            <person name="Parkhill J."/>
            <person name="Rea M.C."/>
            <person name="O'Sullivan O."/>
            <person name="Ritari J."/>
            <person name="Douillard F.P."/>
            <person name="Paul Ross R."/>
            <person name="Yang R."/>
            <person name="Briner A.E."/>
            <person name="Felis G.E."/>
            <person name="de Vos W.M."/>
            <person name="Barrangou R."/>
            <person name="Klaenhammer T.R."/>
            <person name="Caufield P.W."/>
            <person name="Cui Y."/>
            <person name="Zhang H."/>
            <person name="O'Toole P.W."/>
        </authorList>
    </citation>
    <scope>NUCLEOTIDE SEQUENCE [LARGE SCALE GENOMIC DNA]</scope>
    <source>
        <strain evidence="7 10">ATCC BAA-66</strain>
        <strain evidence="8 9">DSM 13344</strain>
    </source>
</reference>
<dbReference type="EMBL" id="JQAZ01000005">
    <property type="protein sequence ID" value="KRN30937.1"/>
    <property type="molecule type" value="Genomic_DNA"/>
</dbReference>
<evidence type="ECO:0000256" key="3">
    <source>
        <dbReference type="ARBA" id="ARBA00022729"/>
    </source>
</evidence>
<dbReference type="AlphaFoldDB" id="A0A0R2FKF2"/>
<name>A0A0R2FKF2_9LACO</name>
<dbReference type="SMART" id="SM00062">
    <property type="entry name" value="PBPb"/>
    <property type="match status" value="1"/>
</dbReference>
<dbReference type="PATRIC" id="fig|81857.3.peg.1651"/>
<dbReference type="InterPro" id="IPR051455">
    <property type="entry name" value="Bact_solute-bind_prot3"/>
</dbReference>
<dbReference type="Proteomes" id="UP000051751">
    <property type="component" value="Unassembled WGS sequence"/>
</dbReference>
<dbReference type="GO" id="GO:0030288">
    <property type="term" value="C:outer membrane-bounded periplasmic space"/>
    <property type="evidence" value="ECO:0007669"/>
    <property type="project" value="TreeGrafter"/>
</dbReference>
<evidence type="ECO:0000259" key="6">
    <source>
        <dbReference type="SMART" id="SM00079"/>
    </source>
</evidence>
<organism evidence="7 10">
    <name type="scientific">Lactobacillus selangorensis</name>
    <dbReference type="NCBI Taxonomy" id="81857"/>
    <lineage>
        <taxon>Bacteria</taxon>
        <taxon>Bacillati</taxon>
        <taxon>Bacillota</taxon>
        <taxon>Bacilli</taxon>
        <taxon>Lactobacillales</taxon>
        <taxon>Lactobacillaceae</taxon>
        <taxon>Lactobacillus</taxon>
    </lineage>
</organism>
<dbReference type="PANTHER" id="PTHR30085:SF6">
    <property type="entry name" value="ABC TRANSPORTER GLUTAMINE-BINDING PROTEIN GLNH"/>
    <property type="match status" value="1"/>
</dbReference>
<evidence type="ECO:0000256" key="1">
    <source>
        <dbReference type="ARBA" id="ARBA00010333"/>
    </source>
</evidence>
<dbReference type="Pfam" id="PF00497">
    <property type="entry name" value="SBP_bac_3"/>
    <property type="match status" value="1"/>
</dbReference>
<evidence type="ECO:0000313" key="9">
    <source>
        <dbReference type="Proteomes" id="UP000051645"/>
    </source>
</evidence>
<evidence type="ECO:0000256" key="4">
    <source>
        <dbReference type="SAM" id="SignalP"/>
    </source>
</evidence>
<proteinExistence type="inferred from homology"/>
<evidence type="ECO:0000256" key="2">
    <source>
        <dbReference type="ARBA" id="ARBA00022448"/>
    </source>
</evidence>
<dbReference type="Gene3D" id="3.40.190.10">
    <property type="entry name" value="Periplasmic binding protein-like II"/>
    <property type="match status" value="2"/>
</dbReference>
<feature type="domain" description="Solute-binding protein family 3/N-terminal" evidence="5">
    <location>
        <begin position="43"/>
        <end position="266"/>
    </location>
</feature>
<evidence type="ECO:0000259" key="5">
    <source>
        <dbReference type="SMART" id="SM00062"/>
    </source>
</evidence>
<dbReference type="PANTHER" id="PTHR30085">
    <property type="entry name" value="AMINO ACID ABC TRANSPORTER PERMEASE"/>
    <property type="match status" value="1"/>
</dbReference>
<evidence type="ECO:0000313" key="8">
    <source>
        <dbReference type="EMBL" id="KRN30937.1"/>
    </source>
</evidence>
<comment type="caution">
    <text evidence="7">The sequence shown here is derived from an EMBL/GenBank/DDBJ whole genome shotgun (WGS) entry which is preliminary data.</text>
</comment>
<keyword evidence="2" id="KW-0813">Transport</keyword>
<dbReference type="STRING" id="81857.IV38_GL001640"/>
<dbReference type="GO" id="GO:0015276">
    <property type="term" value="F:ligand-gated monoatomic ion channel activity"/>
    <property type="evidence" value="ECO:0007669"/>
    <property type="project" value="InterPro"/>
</dbReference>
<comment type="similarity">
    <text evidence="1">Belongs to the bacterial solute-binding protein 3 family.</text>
</comment>
<dbReference type="GO" id="GO:0006865">
    <property type="term" value="P:amino acid transport"/>
    <property type="evidence" value="ECO:0007669"/>
    <property type="project" value="TreeGrafter"/>
</dbReference>
<dbReference type="InterPro" id="IPR001320">
    <property type="entry name" value="Iontro_rcpt_C"/>
</dbReference>
<feature type="domain" description="Ionotropic glutamate receptor C-terminal" evidence="6">
    <location>
        <begin position="52"/>
        <end position="265"/>
    </location>
</feature>